<dbReference type="EMBL" id="CAJNOL010007735">
    <property type="protein sequence ID" value="CAF1630852.1"/>
    <property type="molecule type" value="Genomic_DNA"/>
</dbReference>
<reference evidence="4" key="1">
    <citation type="submission" date="2021-02" db="EMBL/GenBank/DDBJ databases">
        <authorList>
            <person name="Nowell W R."/>
        </authorList>
    </citation>
    <scope>NUCLEOTIDE SEQUENCE</scope>
</reference>
<dbReference type="Proteomes" id="UP000663854">
    <property type="component" value="Unassembled WGS sequence"/>
</dbReference>
<comment type="caution">
    <text evidence="4">The sequence shown here is derived from an EMBL/GenBank/DDBJ whole genome shotgun (WGS) entry which is preliminary data.</text>
</comment>
<name>A0A816DBC3_9BILA</name>
<evidence type="ECO:0000313" key="3">
    <source>
        <dbReference type="EMBL" id="CAF1424201.1"/>
    </source>
</evidence>
<keyword evidence="1" id="KW-0732">Signal</keyword>
<evidence type="ECO:0000313" key="5">
    <source>
        <dbReference type="EMBL" id="CAF3822906.1"/>
    </source>
</evidence>
<evidence type="ECO:0000256" key="1">
    <source>
        <dbReference type="SAM" id="SignalP"/>
    </source>
</evidence>
<dbReference type="OrthoDB" id="10033702at2759"/>
<dbReference type="Proteomes" id="UP000663870">
    <property type="component" value="Unassembled WGS sequence"/>
</dbReference>
<dbReference type="Proteomes" id="UP000663882">
    <property type="component" value="Unassembled WGS sequence"/>
</dbReference>
<keyword evidence="6" id="KW-1185">Reference proteome</keyword>
<dbReference type="SUPFAM" id="SSF63829">
    <property type="entry name" value="Calcium-dependent phosphotriesterase"/>
    <property type="match status" value="1"/>
</dbReference>
<proteinExistence type="predicted"/>
<sequence length="481" mass="53403">MHHCVTLFSIFLLIASSWTDKHQVTASSPSVLYVWSGQDSSVSNAADFVAVIDFDEMSPTYGHILKTVSIVSNTANGIKQVGNEPHHSAISADGRYYITGGLLSFRSQKKEVFVWKITKNIAEGPKFLYALDAPGACPDEFLPIGGPEFDVTMMCNEQAASPGNMVRINAKNRTAISILKNISAFIDFNPHGVGRLSNGSIFVSDFIEPISLAGTDPSQILFRNTVRHILPDGTLERTFQLQFPTTLGSSSGIGRGIGLIALQPIPGDPLGRSFVNGASVNNMYLIGPGMPKPILAIDFSQVNKYQQRISTGLLSIFPDGTRLLTTVQMRYVVLVNITRPEQPNILRVFDFCSDQALKHVTIGIPGSLKKTTFAAFCTQNNNIVGSHYIVHPKDENRFIVINYFLKFGLAQFSGTRTVHAFKFNKDFTNFEYDHKFNPNFQFDSSPIKKQRLTFHSLQAYPHHAQCLKGKKYKHSLRDYII</sequence>
<dbReference type="InterPro" id="IPR011043">
    <property type="entry name" value="Gal_Oxase/kelch_b-propeller"/>
</dbReference>
<protein>
    <submittedName>
        <fullName evidence="4">Uncharacterized protein</fullName>
    </submittedName>
</protein>
<dbReference type="SUPFAM" id="SSF50965">
    <property type="entry name" value="Galactose oxidase, central domain"/>
    <property type="match status" value="1"/>
</dbReference>
<dbReference type="Proteomes" id="UP000663823">
    <property type="component" value="Unassembled WGS sequence"/>
</dbReference>
<dbReference type="AlphaFoldDB" id="A0A816DBC3"/>
<evidence type="ECO:0000313" key="6">
    <source>
        <dbReference type="Proteomes" id="UP000663870"/>
    </source>
</evidence>
<feature type="chain" id="PRO_5036229797" evidence="1">
    <location>
        <begin position="20"/>
        <end position="481"/>
    </location>
</feature>
<evidence type="ECO:0000313" key="4">
    <source>
        <dbReference type="EMBL" id="CAF1630852.1"/>
    </source>
</evidence>
<dbReference type="EMBL" id="CAJNOH010006180">
    <property type="protein sequence ID" value="CAF1424201.1"/>
    <property type="molecule type" value="Genomic_DNA"/>
</dbReference>
<organism evidence="4 6">
    <name type="scientific">Rotaria sordida</name>
    <dbReference type="NCBI Taxonomy" id="392033"/>
    <lineage>
        <taxon>Eukaryota</taxon>
        <taxon>Metazoa</taxon>
        <taxon>Spiralia</taxon>
        <taxon>Gnathifera</taxon>
        <taxon>Rotifera</taxon>
        <taxon>Eurotatoria</taxon>
        <taxon>Bdelloidea</taxon>
        <taxon>Philodinida</taxon>
        <taxon>Philodinidae</taxon>
        <taxon>Rotaria</taxon>
    </lineage>
</organism>
<dbReference type="EMBL" id="CAJNOO010002962">
    <property type="protein sequence ID" value="CAF1309287.1"/>
    <property type="molecule type" value="Genomic_DNA"/>
</dbReference>
<dbReference type="EMBL" id="CAJOAX010002855">
    <property type="protein sequence ID" value="CAF3822906.1"/>
    <property type="molecule type" value="Genomic_DNA"/>
</dbReference>
<accession>A0A816DBC3</accession>
<feature type="signal peptide" evidence="1">
    <location>
        <begin position="1"/>
        <end position="19"/>
    </location>
</feature>
<gene>
    <name evidence="4" type="ORF">JXQ802_LOCUS51779</name>
    <name evidence="5" type="ORF">OTI717_LOCUS19520</name>
    <name evidence="3" type="ORF">PYM288_LOCUS35520</name>
    <name evidence="2" type="ORF">RFH988_LOCUS30158</name>
</gene>
<evidence type="ECO:0000313" key="2">
    <source>
        <dbReference type="EMBL" id="CAF1309287.1"/>
    </source>
</evidence>